<dbReference type="Proteomes" id="UP000305546">
    <property type="component" value="Unassembled WGS sequence"/>
</dbReference>
<organism evidence="4 5">
    <name type="scientific">Amycolatopsis alkalitolerans</name>
    <dbReference type="NCBI Taxonomy" id="2547244"/>
    <lineage>
        <taxon>Bacteria</taxon>
        <taxon>Bacillati</taxon>
        <taxon>Actinomycetota</taxon>
        <taxon>Actinomycetes</taxon>
        <taxon>Pseudonocardiales</taxon>
        <taxon>Pseudonocardiaceae</taxon>
        <taxon>Amycolatopsis</taxon>
    </lineage>
</organism>
<keyword evidence="2" id="KW-0472">Membrane</keyword>
<name>A0A5C4MBG1_9PSEU</name>
<accession>A0A5C4MBG1</accession>
<comment type="caution">
    <text evidence="4">The sequence shown here is derived from an EMBL/GenBank/DDBJ whole genome shotgun (WGS) entry which is preliminary data.</text>
</comment>
<feature type="signal peptide" evidence="3">
    <location>
        <begin position="1"/>
        <end position="29"/>
    </location>
</feature>
<sequence length="239" mass="23811">MRGRPLRAVFTVAVLALGVVLGGVATAQAASEDPRAAVKEGNVTTCEGAGLAGDILSAPADYTYTRGKDNVDQYVDILTVTPGITVTGIVVKGGDAYNLYVPGEQGLAATPPWTALRSPLVAGKNIPQISHWFVCGTKTTTTTIARSGGSTTTTATSETSTAKSSSSGGVTTTSSPAASSSSSAAGVVVTGTTGPGATAANASKLAYTGFNSGWLVGLGAALLLGGAALLFLVRMRRKA</sequence>
<gene>
    <name evidence="4" type="ORF">FG385_02760</name>
</gene>
<proteinExistence type="predicted"/>
<protein>
    <submittedName>
        <fullName evidence="4">LPXTG cell wall anchor domain-containing protein</fullName>
    </submittedName>
</protein>
<evidence type="ECO:0000256" key="3">
    <source>
        <dbReference type="SAM" id="SignalP"/>
    </source>
</evidence>
<keyword evidence="5" id="KW-1185">Reference proteome</keyword>
<keyword evidence="2" id="KW-1133">Transmembrane helix</keyword>
<reference evidence="4 5" key="1">
    <citation type="submission" date="2019-06" db="EMBL/GenBank/DDBJ databases">
        <title>Amycolatopsis alkalitolerans sp. nov., isolated from Gastrodia elata Blume.</title>
        <authorList>
            <person name="Narsing Rao M.P."/>
            <person name="Li W.J."/>
        </authorList>
    </citation>
    <scope>NUCLEOTIDE SEQUENCE [LARGE SCALE GENOMIC DNA]</scope>
    <source>
        <strain evidence="4 5">SYSUP0005</strain>
    </source>
</reference>
<keyword evidence="2" id="KW-0812">Transmembrane</keyword>
<feature type="region of interest" description="Disordered" evidence="1">
    <location>
        <begin position="144"/>
        <end position="186"/>
    </location>
</feature>
<dbReference type="EMBL" id="VDFW01000002">
    <property type="protein sequence ID" value="TNC29250.1"/>
    <property type="molecule type" value="Genomic_DNA"/>
</dbReference>
<feature type="transmembrane region" description="Helical" evidence="2">
    <location>
        <begin position="213"/>
        <end position="233"/>
    </location>
</feature>
<evidence type="ECO:0000256" key="2">
    <source>
        <dbReference type="SAM" id="Phobius"/>
    </source>
</evidence>
<dbReference type="NCBIfam" id="TIGR01167">
    <property type="entry name" value="LPXTG_anchor"/>
    <property type="match status" value="1"/>
</dbReference>
<evidence type="ECO:0000313" key="4">
    <source>
        <dbReference type="EMBL" id="TNC29250.1"/>
    </source>
</evidence>
<dbReference type="OrthoDB" id="3700838at2"/>
<evidence type="ECO:0000256" key="1">
    <source>
        <dbReference type="SAM" id="MobiDB-lite"/>
    </source>
</evidence>
<feature type="chain" id="PRO_5022779558" evidence="3">
    <location>
        <begin position="30"/>
        <end position="239"/>
    </location>
</feature>
<dbReference type="AlphaFoldDB" id="A0A5C4MBG1"/>
<evidence type="ECO:0000313" key="5">
    <source>
        <dbReference type="Proteomes" id="UP000305546"/>
    </source>
</evidence>
<keyword evidence="3" id="KW-0732">Signal</keyword>